<feature type="transmembrane region" description="Helical" evidence="10">
    <location>
        <begin position="796"/>
        <end position="821"/>
    </location>
</feature>
<keyword evidence="14" id="KW-1185">Reference proteome</keyword>
<feature type="transmembrane region" description="Helical" evidence="10">
    <location>
        <begin position="729"/>
        <end position="752"/>
    </location>
</feature>
<evidence type="ECO:0000313" key="14">
    <source>
        <dbReference type="Proteomes" id="UP000015104"/>
    </source>
</evidence>
<dbReference type="InterPro" id="IPR050173">
    <property type="entry name" value="ABC_transporter_C-like"/>
</dbReference>
<dbReference type="PROSITE" id="PS50893">
    <property type="entry name" value="ABC_TRANSPORTER_2"/>
    <property type="match status" value="2"/>
</dbReference>
<dbReference type="GO" id="GO:0140359">
    <property type="term" value="F:ABC-type transporter activity"/>
    <property type="evidence" value="ECO:0007669"/>
    <property type="project" value="InterPro"/>
</dbReference>
<evidence type="ECO:0000313" key="13">
    <source>
        <dbReference type="EnsemblMetazoa" id="tetur23g02452.1"/>
    </source>
</evidence>
<feature type="transmembrane region" description="Helical" evidence="10">
    <location>
        <begin position="969"/>
        <end position="1002"/>
    </location>
</feature>
<evidence type="ECO:0000256" key="2">
    <source>
        <dbReference type="ARBA" id="ARBA00009726"/>
    </source>
</evidence>
<dbReference type="PROSITE" id="PS00211">
    <property type="entry name" value="ABC_TRANSPORTER_1"/>
    <property type="match status" value="2"/>
</dbReference>
<dbReference type="FunFam" id="1.20.1560.10:FF:000013">
    <property type="entry name" value="ABC transporter C family member 2"/>
    <property type="match status" value="1"/>
</dbReference>
<comment type="similarity">
    <text evidence="2">Belongs to the ABC transporter superfamily. ABCC family. Conjugate transporter (TC 3.A.1.208) subfamily.</text>
</comment>
<evidence type="ECO:0000256" key="10">
    <source>
        <dbReference type="SAM" id="Phobius"/>
    </source>
</evidence>
<protein>
    <submittedName>
        <fullName evidence="13">Uncharacterized protein</fullName>
    </submittedName>
</protein>
<dbReference type="SUPFAM" id="SSF90123">
    <property type="entry name" value="ABC transporter transmembrane region"/>
    <property type="match status" value="2"/>
</dbReference>
<organism evidence="13 14">
    <name type="scientific">Tetranychus urticae</name>
    <name type="common">Two-spotted spider mite</name>
    <dbReference type="NCBI Taxonomy" id="32264"/>
    <lineage>
        <taxon>Eukaryota</taxon>
        <taxon>Metazoa</taxon>
        <taxon>Ecdysozoa</taxon>
        <taxon>Arthropoda</taxon>
        <taxon>Chelicerata</taxon>
        <taxon>Arachnida</taxon>
        <taxon>Acari</taxon>
        <taxon>Acariformes</taxon>
        <taxon>Trombidiformes</taxon>
        <taxon>Prostigmata</taxon>
        <taxon>Eleutherengona</taxon>
        <taxon>Raphignathae</taxon>
        <taxon>Tetranychoidea</taxon>
        <taxon>Tetranychidae</taxon>
        <taxon>Tetranychus</taxon>
    </lineage>
</organism>
<comment type="subcellular location">
    <subcellularLocation>
        <location evidence="1">Membrane</location>
        <topology evidence="1">Multi-pass membrane protein</topology>
    </subcellularLocation>
</comment>
<evidence type="ECO:0000256" key="7">
    <source>
        <dbReference type="ARBA" id="ARBA00022840"/>
    </source>
</evidence>
<evidence type="ECO:0000256" key="9">
    <source>
        <dbReference type="ARBA" id="ARBA00023136"/>
    </source>
</evidence>
<dbReference type="InterPro" id="IPR011527">
    <property type="entry name" value="ABC1_TM_dom"/>
</dbReference>
<dbReference type="InterPro" id="IPR003439">
    <property type="entry name" value="ABC_transporter-like_ATP-bd"/>
</dbReference>
<dbReference type="Proteomes" id="UP000015104">
    <property type="component" value="Unassembled WGS sequence"/>
</dbReference>
<reference evidence="14" key="1">
    <citation type="submission" date="2011-08" db="EMBL/GenBank/DDBJ databases">
        <authorList>
            <person name="Rombauts S."/>
        </authorList>
    </citation>
    <scope>NUCLEOTIDE SEQUENCE</scope>
    <source>
        <strain evidence="14">London</strain>
    </source>
</reference>
<dbReference type="OMA" id="YSHEMIM"/>
<dbReference type="OrthoDB" id="6500128at2759"/>
<dbReference type="FunFam" id="3.40.50.300:FF:000973">
    <property type="entry name" value="Multidrug resistance-associated protein 4"/>
    <property type="match status" value="1"/>
</dbReference>
<dbReference type="InterPro" id="IPR036640">
    <property type="entry name" value="ABC1_TM_sf"/>
</dbReference>
<evidence type="ECO:0000259" key="12">
    <source>
        <dbReference type="PROSITE" id="PS50929"/>
    </source>
</evidence>
<dbReference type="EnsemblMetazoa" id="tetur23g02452.1">
    <property type="protein sequence ID" value="tetur23g02452.1"/>
    <property type="gene ID" value="tetur23g02452"/>
</dbReference>
<keyword evidence="9 10" id="KW-0472">Membrane</keyword>
<feature type="transmembrane region" description="Helical" evidence="10">
    <location>
        <begin position="243"/>
        <end position="263"/>
    </location>
</feature>
<dbReference type="Gene3D" id="3.40.50.300">
    <property type="entry name" value="P-loop containing nucleotide triphosphate hydrolases"/>
    <property type="match status" value="2"/>
</dbReference>
<dbReference type="Gene3D" id="1.20.1560.10">
    <property type="entry name" value="ABC transporter type 1, transmembrane domain"/>
    <property type="match status" value="2"/>
</dbReference>
<reference evidence="13" key="2">
    <citation type="submission" date="2015-06" db="UniProtKB">
        <authorList>
            <consortium name="EnsemblMetazoa"/>
        </authorList>
    </citation>
    <scope>IDENTIFICATION</scope>
</reference>
<dbReference type="EMBL" id="CAEY01000613">
    <property type="status" value="NOT_ANNOTATED_CDS"/>
    <property type="molecule type" value="Genomic_DNA"/>
</dbReference>
<dbReference type="GO" id="GO:0016887">
    <property type="term" value="F:ATP hydrolysis activity"/>
    <property type="evidence" value="ECO:0007669"/>
    <property type="project" value="InterPro"/>
</dbReference>
<feature type="domain" description="ABC transporter" evidence="11">
    <location>
        <begin position="417"/>
        <end position="640"/>
    </location>
</feature>
<feature type="transmembrane region" description="Helical" evidence="10">
    <location>
        <begin position="334"/>
        <end position="351"/>
    </location>
</feature>
<dbReference type="PROSITE" id="PS50929">
    <property type="entry name" value="ABC_TM1F"/>
    <property type="match status" value="2"/>
</dbReference>
<dbReference type="CDD" id="cd03250">
    <property type="entry name" value="ABCC_MRP_domain1"/>
    <property type="match status" value="1"/>
</dbReference>
<evidence type="ECO:0000256" key="8">
    <source>
        <dbReference type="ARBA" id="ARBA00022989"/>
    </source>
</evidence>
<dbReference type="InterPro" id="IPR003593">
    <property type="entry name" value="AAA+_ATPase"/>
</dbReference>
<dbReference type="HOGENOM" id="CLU_000604_27_1_1"/>
<sequence>MVRLRSIIYKKSSYEQANVFSKFAFWWLVKFFVEFQDKKLKTSDLEKCPKNEESERIGDTLERKWNEELRRAKESGRQPRLGLAITRTFGLRYSFTFILLALSTACSIIQTLCMGSLINDVYTLTLHDVKPEIVKRRIYLAGIGVIVTQFLGSFVQNLYLFLARKFGIAARVACSVLIYRKSLRLSQKALGQTTVGQIVNLLTNDITRFDFASEYPFYLIVAPIQALVCIYIMWPLLGISTVVGLAVFLFYVPFQSIMGHAFAKLRLWGALRMDERIRLMNEFIPAMRVIKMYAWEKSFAGLVDRARRREINCVRCAAFLRGLNLGLGTVAEKLIMFVTLVTFVLLGNRLTAETVFVSMALIRQLQQSITVFIPAAITMGCESWITIGRIAKFLLLPERESSEPIGRSISSSKETKVVFEKVSASWKDSPDELCLQNISFDISRGQLMAIVGTVGSGKSSLLMAILGEIGIVTGKSEVRGNLSFACQQSWIFEGSVRENILFGRSYEEERYKRVIEVSALERDLSILPMGDETLVGDKGTSLSGGQRARVNLARCLYAKADIYLLDDPLSAVDAPVAKHIFEKSIKNYLGDKITILVTHQLQFVKSADKVLLLKGGKQICFGDYNSFLKEGSEFTSSNKILQLESQDDSNIARPPIPLLRRLSRQSSRLSDITAGSVMTLPEMPDEPPVAPDDDSDEIPLADQTIQELAGVRGSEHPLWTYFKAGIHPLLFPLLAFYVIGAQALIGFVEYYFSLWSDSEERKARAADEAAELGLNDTDATFKPINFVDRFTQDDNIYFFTVLTIGIFIWCLTRNIAFFAVCMKASVKLHDRLFKAIVRAPIGFFDTNPIGIVLNRISRDMGFIDDFLPSSLFDTIYIFSNNLASIVLMAVVNPWLLLPAFLLLIACVFVRSRYVNIALDTKRLEGVTKSPVFSHLSTSVYGLSTIRAFRAQEKFKMIFDMYQDEHTSAYFTWLASTRFFVAAINGLLVIFTGLIVFTVLIALDSLTGSSVGLIITSTFGIASLTQWGMRQLTEVETLLTSVERIDELQYVRPEAELEATFDKKPPPNWPQQGQITFRHVFLRYDPAKPPVLNDLTFRIEPGEKIGIVGRTGAGKSSIMSALFRLNEPEGHIYIDGIDISTIGLHDLRRKISIIPQEPVIFTGTMRYNLDPFSLRKDAELWDSLEQVQLRKPVNDMGGLDAMITDGGSNLSVGQRQLVCLARAILAGNKILVLDEATANIDPTTDELIQQTIREKFTNCTVLTIAHRLHTIMDSDKILVMDAGQVVQFGEPADLIEDKLGHLYPMVQATGGRTAESLVQIAMKNRRRRESITESAGHNDCCGIDS</sequence>
<dbReference type="PANTHER" id="PTHR24223:SF456">
    <property type="entry name" value="MULTIDRUG RESISTANCE-ASSOCIATED PROTEIN LETHAL(2)03659"/>
    <property type="match status" value="1"/>
</dbReference>
<dbReference type="FunFam" id="1.20.1560.10:FF:000026">
    <property type="entry name" value="Multidrug resistance-associated protein lethal(2)03659"/>
    <property type="match status" value="1"/>
</dbReference>
<accession>T1KW02</accession>
<feature type="transmembrane region" description="Helical" evidence="10">
    <location>
        <begin position="217"/>
        <end position="237"/>
    </location>
</feature>
<evidence type="ECO:0000256" key="3">
    <source>
        <dbReference type="ARBA" id="ARBA00022448"/>
    </source>
</evidence>
<evidence type="ECO:0000256" key="4">
    <source>
        <dbReference type="ARBA" id="ARBA00022692"/>
    </source>
</evidence>
<dbReference type="SMART" id="SM00382">
    <property type="entry name" value="AAA"/>
    <property type="match status" value="2"/>
</dbReference>
<keyword evidence="7" id="KW-0067">ATP-binding</keyword>
<dbReference type="eggNOG" id="KOG0054">
    <property type="taxonomic scope" value="Eukaryota"/>
</dbReference>
<feature type="domain" description="ABC transmembrane type-1" evidence="12">
    <location>
        <begin position="796"/>
        <end position="1036"/>
    </location>
</feature>
<evidence type="ECO:0000256" key="6">
    <source>
        <dbReference type="ARBA" id="ARBA00022741"/>
    </source>
</evidence>
<keyword evidence="6" id="KW-0547">Nucleotide-binding</keyword>
<feature type="transmembrane region" description="Helical" evidence="10">
    <location>
        <begin position="138"/>
        <end position="162"/>
    </location>
</feature>
<dbReference type="Pfam" id="PF00005">
    <property type="entry name" value="ABC_tran"/>
    <property type="match status" value="2"/>
</dbReference>
<dbReference type="PANTHER" id="PTHR24223">
    <property type="entry name" value="ATP-BINDING CASSETTE SUB-FAMILY C"/>
    <property type="match status" value="1"/>
</dbReference>
<feature type="transmembrane region" description="Helical" evidence="10">
    <location>
        <begin position="885"/>
        <end position="911"/>
    </location>
</feature>
<feature type="transmembrane region" description="Helical" evidence="10">
    <location>
        <begin position="97"/>
        <end position="118"/>
    </location>
</feature>
<dbReference type="FunFam" id="3.40.50.300:FF:000163">
    <property type="entry name" value="Multidrug resistance-associated protein member 4"/>
    <property type="match status" value="1"/>
</dbReference>
<proteinExistence type="inferred from homology"/>
<name>T1KW02_TETUR</name>
<dbReference type="GO" id="GO:0005524">
    <property type="term" value="F:ATP binding"/>
    <property type="evidence" value="ECO:0007669"/>
    <property type="project" value="UniProtKB-KW"/>
</dbReference>
<dbReference type="SUPFAM" id="SSF52540">
    <property type="entry name" value="P-loop containing nucleoside triphosphate hydrolases"/>
    <property type="match status" value="2"/>
</dbReference>
<dbReference type="CDD" id="cd03244">
    <property type="entry name" value="ABCC_MRP_domain2"/>
    <property type="match status" value="1"/>
</dbReference>
<evidence type="ECO:0000256" key="5">
    <source>
        <dbReference type="ARBA" id="ARBA00022737"/>
    </source>
</evidence>
<gene>
    <name evidence="13" type="primary">107367643</name>
</gene>
<feature type="domain" description="ABC transmembrane type-1" evidence="12">
    <location>
        <begin position="95"/>
        <end position="379"/>
    </location>
</feature>
<dbReference type="InterPro" id="IPR027417">
    <property type="entry name" value="P-loop_NTPase"/>
</dbReference>
<dbReference type="Pfam" id="PF00664">
    <property type="entry name" value="ABC_membrane"/>
    <property type="match status" value="2"/>
</dbReference>
<feature type="domain" description="ABC transporter" evidence="11">
    <location>
        <begin position="1074"/>
        <end position="1306"/>
    </location>
</feature>
<keyword evidence="4 10" id="KW-0812">Transmembrane</keyword>
<dbReference type="KEGG" id="tut:107367643"/>
<evidence type="ECO:0000256" key="1">
    <source>
        <dbReference type="ARBA" id="ARBA00004141"/>
    </source>
</evidence>
<dbReference type="InterPro" id="IPR017871">
    <property type="entry name" value="ABC_transporter-like_CS"/>
</dbReference>
<keyword evidence="3" id="KW-0813">Transport</keyword>
<keyword evidence="5" id="KW-0677">Repeat</keyword>
<evidence type="ECO:0000259" key="11">
    <source>
        <dbReference type="PROSITE" id="PS50893"/>
    </source>
</evidence>
<dbReference type="GO" id="GO:0016020">
    <property type="term" value="C:membrane"/>
    <property type="evidence" value="ECO:0007669"/>
    <property type="project" value="UniProtKB-SubCell"/>
</dbReference>
<keyword evidence="8 10" id="KW-1133">Transmembrane helix</keyword>